<dbReference type="PANTHER" id="PTHR46890">
    <property type="entry name" value="NON-LTR RETROLELEMENT REVERSE TRANSCRIPTASE-LIKE PROTEIN-RELATED"/>
    <property type="match status" value="1"/>
</dbReference>
<dbReference type="InterPro" id="IPR052343">
    <property type="entry name" value="Retrotransposon-Effector_Assoc"/>
</dbReference>
<proteinExistence type="predicted"/>
<organism evidence="1 2">
    <name type="scientific">Dipteronia sinensis</name>
    <dbReference type="NCBI Taxonomy" id="43782"/>
    <lineage>
        <taxon>Eukaryota</taxon>
        <taxon>Viridiplantae</taxon>
        <taxon>Streptophyta</taxon>
        <taxon>Embryophyta</taxon>
        <taxon>Tracheophyta</taxon>
        <taxon>Spermatophyta</taxon>
        <taxon>Magnoliopsida</taxon>
        <taxon>eudicotyledons</taxon>
        <taxon>Gunneridae</taxon>
        <taxon>Pentapetalae</taxon>
        <taxon>rosids</taxon>
        <taxon>malvids</taxon>
        <taxon>Sapindales</taxon>
        <taxon>Sapindaceae</taxon>
        <taxon>Hippocastanoideae</taxon>
        <taxon>Acereae</taxon>
        <taxon>Dipteronia</taxon>
    </lineage>
</organism>
<keyword evidence="2" id="KW-1185">Reference proteome</keyword>
<dbReference type="AlphaFoldDB" id="A0AAE0AHZ5"/>
<dbReference type="Proteomes" id="UP001281410">
    <property type="component" value="Unassembled WGS sequence"/>
</dbReference>
<sequence>MKNIVVNYFCNLYTSVKPSSDNFERVTRTVQCRVSDGNRILLDRLFSVEEIRKAAFDMHPTKASGPDGLPALFYQRFWSAVGEGITSACLRCLNEGDSVDIISNTLIALITKGRQAECMADIWPISLYNVTYKIVAKALANRFRLVLGEVVSKT</sequence>
<protein>
    <recommendedName>
        <fullName evidence="3">Reverse transcriptase</fullName>
    </recommendedName>
</protein>
<evidence type="ECO:0008006" key="3">
    <source>
        <dbReference type="Google" id="ProtNLM"/>
    </source>
</evidence>
<dbReference type="PANTHER" id="PTHR46890:SF48">
    <property type="entry name" value="RNA-DIRECTED DNA POLYMERASE"/>
    <property type="match status" value="1"/>
</dbReference>
<dbReference type="EMBL" id="JANJYJ010000004">
    <property type="protein sequence ID" value="KAK3218311.1"/>
    <property type="molecule type" value="Genomic_DNA"/>
</dbReference>
<evidence type="ECO:0000313" key="2">
    <source>
        <dbReference type="Proteomes" id="UP001281410"/>
    </source>
</evidence>
<accession>A0AAE0AHZ5</accession>
<name>A0AAE0AHZ5_9ROSI</name>
<gene>
    <name evidence="1" type="ORF">Dsin_012281</name>
</gene>
<reference evidence="1" key="1">
    <citation type="journal article" date="2023" name="Plant J.">
        <title>Genome sequences and population genomics provide insights into the demographic history, inbreeding, and mutation load of two 'living fossil' tree species of Dipteronia.</title>
        <authorList>
            <person name="Feng Y."/>
            <person name="Comes H.P."/>
            <person name="Chen J."/>
            <person name="Zhu S."/>
            <person name="Lu R."/>
            <person name="Zhang X."/>
            <person name="Li P."/>
            <person name="Qiu J."/>
            <person name="Olsen K.M."/>
            <person name="Qiu Y."/>
        </authorList>
    </citation>
    <scope>NUCLEOTIDE SEQUENCE</scope>
    <source>
        <strain evidence="1">NBL</strain>
    </source>
</reference>
<comment type="caution">
    <text evidence="1">The sequence shown here is derived from an EMBL/GenBank/DDBJ whole genome shotgun (WGS) entry which is preliminary data.</text>
</comment>
<evidence type="ECO:0000313" key="1">
    <source>
        <dbReference type="EMBL" id="KAK3218311.1"/>
    </source>
</evidence>